<evidence type="ECO:0000259" key="1">
    <source>
        <dbReference type="Pfam" id="PF09861"/>
    </source>
</evidence>
<dbReference type="RefSeq" id="WP_288184950.1">
    <property type="nucleotide sequence ID" value="NZ_LT608335.1"/>
</dbReference>
<feature type="domain" description="LarA-like N-terminal" evidence="1">
    <location>
        <begin position="48"/>
        <end position="179"/>
    </location>
</feature>
<dbReference type="InterPro" id="IPR018657">
    <property type="entry name" value="LarA-like_N"/>
</dbReference>
<gene>
    <name evidence="2" type="ORF">KL86SPO_40702</name>
</gene>
<dbReference type="Gene3D" id="3.40.50.11440">
    <property type="match status" value="1"/>
</dbReference>
<reference evidence="2" key="1">
    <citation type="submission" date="2016-08" db="EMBL/GenBank/DDBJ databases">
        <authorList>
            <person name="Seilhamer J.J."/>
        </authorList>
    </citation>
    <scope>NUCLEOTIDE SEQUENCE</scope>
    <source>
        <strain evidence="2">86</strain>
    </source>
</reference>
<dbReference type="AlphaFoldDB" id="A0A212LXM2"/>
<dbReference type="Pfam" id="PF09861">
    <property type="entry name" value="Lar_N"/>
    <property type="match status" value="1"/>
</dbReference>
<dbReference type="GO" id="GO:0050043">
    <property type="term" value="F:lactate racemase activity"/>
    <property type="evidence" value="ECO:0007669"/>
    <property type="project" value="InterPro"/>
</dbReference>
<name>A0A212LXM2_9FIRM</name>
<dbReference type="EMBL" id="FMJE01000004">
    <property type="protein sequence ID" value="SCM82217.1"/>
    <property type="molecule type" value="Genomic_DNA"/>
</dbReference>
<evidence type="ECO:0000313" key="2">
    <source>
        <dbReference type="EMBL" id="SCM82217.1"/>
    </source>
</evidence>
<organism evidence="2">
    <name type="scientific">uncultured Sporomusa sp</name>
    <dbReference type="NCBI Taxonomy" id="307249"/>
    <lineage>
        <taxon>Bacteria</taxon>
        <taxon>Bacillati</taxon>
        <taxon>Bacillota</taxon>
        <taxon>Negativicutes</taxon>
        <taxon>Selenomonadales</taxon>
        <taxon>Sporomusaceae</taxon>
        <taxon>Sporomusa</taxon>
        <taxon>environmental samples</taxon>
    </lineage>
</organism>
<accession>A0A212LXM2</accession>
<sequence>MRFPRMALVKQSSDIPAIEDVVTVVRQEIAALNLKPPGQARIAIAVGSRGISNHALVVKTIADELKALGTKPFIVPAMGSHGSATAEGQIMVLETLGITEKNMGVPICSSMEVVQLGITATGIPVLIDKIAFESDGIVLVHRVKAHTDFDGAIESGMMKLITIGLGNHQGAQMAHRFAVQRGFNQVIPVVARFVLQKAPVLFGLGLVENFYHKTAIIKAAKPDQLEETEKELLREAKRMMARIPFATLDVVIVQEIGKKISGTGMDTNVVGRMYNVAEPEAEFPKYTRIVALDLAEDTYGNAVGIGMADLTTRRLVDKIDYKATAINCLAGSAPEKGRVPITMESDKDAITAALMLCGPVMQENARMVWIKNTLELEQFYISEALLPEIRGNPNIEVIAGLAMLPFAADGNLSWKLPAVSMP</sequence>
<proteinExistence type="predicted"/>
<protein>
    <recommendedName>
        <fullName evidence="1">LarA-like N-terminal domain-containing protein</fullName>
    </recommendedName>
</protein>